<dbReference type="Pfam" id="PF07495">
    <property type="entry name" value="Y_Y_Y"/>
    <property type="match status" value="1"/>
</dbReference>
<keyword evidence="3" id="KW-0812">Transmembrane</keyword>
<dbReference type="InterPro" id="IPR011123">
    <property type="entry name" value="Y_Y_Y"/>
</dbReference>
<evidence type="ECO:0000259" key="4">
    <source>
        <dbReference type="Pfam" id="PF07495"/>
    </source>
</evidence>
<dbReference type="SUPFAM" id="SSF63829">
    <property type="entry name" value="Calcium-dependent phosphotriesterase"/>
    <property type="match status" value="2"/>
</dbReference>
<dbReference type="Gene3D" id="2.60.40.10">
    <property type="entry name" value="Immunoglobulins"/>
    <property type="match status" value="1"/>
</dbReference>
<keyword evidence="1" id="KW-0597">Phosphoprotein</keyword>
<evidence type="ECO:0000256" key="1">
    <source>
        <dbReference type="ARBA" id="ARBA00022553"/>
    </source>
</evidence>
<feature type="region of interest" description="Disordered" evidence="2">
    <location>
        <begin position="773"/>
        <end position="799"/>
    </location>
</feature>
<dbReference type="Gene3D" id="2.130.10.10">
    <property type="entry name" value="YVTN repeat-like/Quinoprotein amine dehydrogenase"/>
    <property type="match status" value="2"/>
</dbReference>
<reference evidence="5 6" key="1">
    <citation type="submission" date="2022-03" db="EMBL/GenBank/DDBJ databases">
        <title>Complete genome sequence of Lysobacter capsici VKM B-2533 and Lysobacter gummosus 10.1.1, promising sources of lytic agents.</title>
        <authorList>
            <person name="Tarlachkov S.V."/>
            <person name="Kudryakova I.V."/>
            <person name="Afoshin A.S."/>
            <person name="Leontyevskaya E.A."/>
            <person name="Leontyevskaya N.V."/>
        </authorList>
    </citation>
    <scope>NUCLEOTIDE SEQUENCE [LARGE SCALE GENOMIC DNA]</scope>
    <source>
        <strain evidence="5 6">10.1.1</strain>
    </source>
</reference>
<gene>
    <name evidence="5" type="ORF">MOV92_21975</name>
</gene>
<evidence type="ECO:0000313" key="6">
    <source>
        <dbReference type="Proteomes" id="UP000829194"/>
    </source>
</evidence>
<name>A0ABY3XDZ4_9GAMM</name>
<dbReference type="InterPro" id="IPR013783">
    <property type="entry name" value="Ig-like_fold"/>
</dbReference>
<dbReference type="PANTHER" id="PTHR43547">
    <property type="entry name" value="TWO-COMPONENT HISTIDINE KINASE"/>
    <property type="match status" value="1"/>
</dbReference>
<proteinExistence type="predicted"/>
<evidence type="ECO:0000256" key="3">
    <source>
        <dbReference type="SAM" id="Phobius"/>
    </source>
</evidence>
<keyword evidence="3" id="KW-0472">Membrane</keyword>
<dbReference type="InterPro" id="IPR011110">
    <property type="entry name" value="Reg_prop"/>
</dbReference>
<protein>
    <recommendedName>
        <fullName evidence="4">Two component regulator three Y domain-containing protein</fullName>
    </recommendedName>
</protein>
<dbReference type="EMBL" id="CP093547">
    <property type="protein sequence ID" value="UNP29106.1"/>
    <property type="molecule type" value="Genomic_DNA"/>
</dbReference>
<evidence type="ECO:0000256" key="2">
    <source>
        <dbReference type="SAM" id="MobiDB-lite"/>
    </source>
</evidence>
<sequence>MRAIEVWLRSMALVIGLFVMGASASASSKLQPRYRAGLHVFTGDDGLPQAGVNSVVQTHDGYLWIGSFGGLARFDGLAFTVFRGKPSLDTPGPKDGAQGGPPSDRVLALHEDDRKQLWIGTQDAGLSIYSQGTFQHLSICGGTCQVNAITQAPDGRLWVASNVGLFNLDPAHKRVSWVDPVRTGHAAMAFDPTGRLYVGGGEGFFVLADRRLRRIALPDGDQWVQMLQADGSDLLVGTDRALYRYEPGQGRWRPLGVAGPTIAVKDAVGRWWVATASGRLVRENGAGEWLDVPELFGMGVTSLAKDDEGNLWLGSGSKGLLRVRIPVFGQIPVFRDGVVMAGRAVVADGQGGLWFGSACGGLNHWRADGAMTRQPLQMWPHVDCVTSLALDRDAALLAGTAEGRLVRIANGKPTPVGVWPGVGAINVWRRGEGRFLVSAGRATFEVWIDGEGRINGQRRIDALRDMSVNNVVPAANGGEWFVGDRGVWRLLDNRIVERWTPQEGLSSRFARALYEDRQTATLWVGTYGGGLNRIRGGQVHHYDTRNGLFDDTVSCILADGHGRLWLGGNRGVTLLPKPRQAAADTESLGYAVDDGLIPSEINGGHSTACHRDGQGRLWFSLVEGFAVIDPADVPQAASVPLRPRIEEVAIAGRMQKIVGSSLALEPNARSLEIHYTAINLSRPRDTYFRFRLRGFDPDWVEAGKNRSILYPLIPWGEHVFEVQARTQGGRWSTVPARLKILNPQPWYLRPWILILATSLGLLVLVIGTQLGAGQERSGDGEMPQANDRRRQRVPEPASR</sequence>
<dbReference type="RefSeq" id="WP_148649063.1">
    <property type="nucleotide sequence ID" value="NZ_CP011131.1"/>
</dbReference>
<accession>A0ABY3XDZ4</accession>
<dbReference type="InterPro" id="IPR015943">
    <property type="entry name" value="WD40/YVTN_repeat-like_dom_sf"/>
</dbReference>
<evidence type="ECO:0000313" key="5">
    <source>
        <dbReference type="EMBL" id="UNP29106.1"/>
    </source>
</evidence>
<organism evidence="5 6">
    <name type="scientific">Lysobacter gummosus</name>
    <dbReference type="NCBI Taxonomy" id="262324"/>
    <lineage>
        <taxon>Bacteria</taxon>
        <taxon>Pseudomonadati</taxon>
        <taxon>Pseudomonadota</taxon>
        <taxon>Gammaproteobacteria</taxon>
        <taxon>Lysobacterales</taxon>
        <taxon>Lysobacteraceae</taxon>
        <taxon>Lysobacter</taxon>
    </lineage>
</organism>
<feature type="domain" description="Two component regulator three Y" evidence="4">
    <location>
        <begin position="681"/>
        <end position="740"/>
    </location>
</feature>
<dbReference type="Pfam" id="PF07494">
    <property type="entry name" value="Reg_prop"/>
    <property type="match status" value="5"/>
</dbReference>
<keyword evidence="3" id="KW-1133">Transmembrane helix</keyword>
<dbReference type="PANTHER" id="PTHR43547:SF2">
    <property type="entry name" value="HYBRID SIGNAL TRANSDUCTION HISTIDINE KINASE C"/>
    <property type="match status" value="1"/>
</dbReference>
<dbReference type="Proteomes" id="UP000829194">
    <property type="component" value="Chromosome"/>
</dbReference>
<feature type="transmembrane region" description="Helical" evidence="3">
    <location>
        <begin position="746"/>
        <end position="767"/>
    </location>
</feature>
<keyword evidence="6" id="KW-1185">Reference proteome</keyword>